<feature type="transmembrane region" description="Helical" evidence="12">
    <location>
        <begin position="12"/>
        <end position="34"/>
    </location>
</feature>
<evidence type="ECO:0000313" key="14">
    <source>
        <dbReference type="EMBL" id="RUO49490.1"/>
    </source>
</evidence>
<dbReference type="PANTHER" id="PTHR47529">
    <property type="entry name" value="PEPTIDYL-PROLYL CIS-TRANS ISOMERASE D"/>
    <property type="match status" value="1"/>
</dbReference>
<comment type="similarity">
    <text evidence="8">Belongs to the PpiD chaperone family.</text>
</comment>
<dbReference type="SUPFAM" id="SSF54534">
    <property type="entry name" value="FKBP-like"/>
    <property type="match status" value="1"/>
</dbReference>
<accession>A0A432XLA9</accession>
<dbReference type="OrthoDB" id="9812372at2"/>
<evidence type="ECO:0000256" key="2">
    <source>
        <dbReference type="ARBA" id="ARBA00022475"/>
    </source>
</evidence>
<dbReference type="PROSITE" id="PS50198">
    <property type="entry name" value="PPIC_PPIASE_2"/>
    <property type="match status" value="1"/>
</dbReference>
<dbReference type="Gene3D" id="1.10.4030.10">
    <property type="entry name" value="Porin chaperone SurA, peptide-binding domain"/>
    <property type="match status" value="1"/>
</dbReference>
<dbReference type="Proteomes" id="UP000286985">
    <property type="component" value="Unassembled WGS sequence"/>
</dbReference>
<evidence type="ECO:0000256" key="11">
    <source>
        <dbReference type="PROSITE-ProRule" id="PRU00278"/>
    </source>
</evidence>
<dbReference type="STRING" id="519452.SAMN04488139_0747"/>
<organism evidence="14 15">
    <name type="scientific">Pseudidiomarina donghaiensis</name>
    <dbReference type="NCBI Taxonomy" id="519452"/>
    <lineage>
        <taxon>Bacteria</taxon>
        <taxon>Pseudomonadati</taxon>
        <taxon>Pseudomonadota</taxon>
        <taxon>Gammaproteobacteria</taxon>
        <taxon>Alteromonadales</taxon>
        <taxon>Idiomarinaceae</taxon>
        <taxon>Pseudidiomarina</taxon>
    </lineage>
</organism>
<evidence type="ECO:0000256" key="4">
    <source>
        <dbReference type="ARBA" id="ARBA00022692"/>
    </source>
</evidence>
<protein>
    <recommendedName>
        <fullName evidence="9">Periplasmic chaperone PpiD</fullName>
    </recommendedName>
    <alternativeName>
        <fullName evidence="10">Periplasmic folding chaperone</fullName>
    </alternativeName>
</protein>
<evidence type="ECO:0000256" key="7">
    <source>
        <dbReference type="ARBA" id="ARBA00023186"/>
    </source>
</evidence>
<comment type="subcellular location">
    <subcellularLocation>
        <location evidence="1">Cell inner membrane</location>
        <topology evidence="1">Single-pass type II membrane protein</topology>
        <orientation evidence="1">Periplasmic side</orientation>
    </subcellularLocation>
</comment>
<evidence type="ECO:0000256" key="10">
    <source>
        <dbReference type="ARBA" id="ARBA00042775"/>
    </source>
</evidence>
<dbReference type="InterPro" id="IPR027304">
    <property type="entry name" value="Trigger_fact/SurA_dom_sf"/>
</dbReference>
<evidence type="ECO:0000256" key="8">
    <source>
        <dbReference type="ARBA" id="ARBA00038408"/>
    </source>
</evidence>
<keyword evidence="2" id="KW-1003">Cell membrane</keyword>
<keyword evidence="15" id="KW-1185">Reference proteome</keyword>
<dbReference type="Pfam" id="PF00639">
    <property type="entry name" value="Rotamase"/>
    <property type="match status" value="1"/>
</dbReference>
<dbReference type="Pfam" id="PF13624">
    <property type="entry name" value="SurA_N_3"/>
    <property type="match status" value="1"/>
</dbReference>
<keyword evidence="5 12" id="KW-1133">Transmembrane helix</keyword>
<evidence type="ECO:0000256" key="9">
    <source>
        <dbReference type="ARBA" id="ARBA00040743"/>
    </source>
</evidence>
<evidence type="ECO:0000256" key="1">
    <source>
        <dbReference type="ARBA" id="ARBA00004382"/>
    </source>
</evidence>
<keyword evidence="4 12" id="KW-0812">Transmembrane</keyword>
<dbReference type="Gene3D" id="3.10.50.40">
    <property type="match status" value="1"/>
</dbReference>
<feature type="domain" description="PpiC" evidence="13">
    <location>
        <begin position="268"/>
        <end position="364"/>
    </location>
</feature>
<evidence type="ECO:0000313" key="15">
    <source>
        <dbReference type="Proteomes" id="UP000286985"/>
    </source>
</evidence>
<dbReference type="PANTHER" id="PTHR47529:SF1">
    <property type="entry name" value="PERIPLASMIC CHAPERONE PPID"/>
    <property type="match status" value="1"/>
</dbReference>
<comment type="caution">
    <text evidence="14">The sequence shown here is derived from an EMBL/GenBank/DDBJ whole genome shotgun (WGS) entry which is preliminary data.</text>
</comment>
<dbReference type="InterPro" id="IPR052029">
    <property type="entry name" value="PpiD_chaperone"/>
</dbReference>
<dbReference type="GO" id="GO:0005886">
    <property type="term" value="C:plasma membrane"/>
    <property type="evidence" value="ECO:0007669"/>
    <property type="project" value="UniProtKB-SubCell"/>
</dbReference>
<dbReference type="InterPro" id="IPR000297">
    <property type="entry name" value="PPIase_PpiC"/>
</dbReference>
<keyword evidence="11" id="KW-0697">Rotamase</keyword>
<proteinExistence type="inferred from homology"/>
<evidence type="ECO:0000256" key="5">
    <source>
        <dbReference type="ARBA" id="ARBA00022989"/>
    </source>
</evidence>
<gene>
    <name evidence="14" type="ORF">CWE24_03055</name>
</gene>
<dbReference type="NCBIfam" id="NF008054">
    <property type="entry name" value="PRK10788.1"/>
    <property type="match status" value="1"/>
</dbReference>
<evidence type="ECO:0000256" key="6">
    <source>
        <dbReference type="ARBA" id="ARBA00023136"/>
    </source>
</evidence>
<sequence>MLDRIREGSQSIVIKALLVLIALTFALAGIGGYITNQPEPAVAKVNGEEITRMDFDRAVENERSRQQQQLGDFYATLAADPAFNQRLRSQVLNDLVNQKVVELYARDAGLRVSDEQVKAAIRNIAAFQVAGQFDNQTYQMTLNGLGYTPDGFAELMRRDLARTQLLQAIVETQFALPTEASAVQQLLNQQRSGAYATFELANYLSTVEVTDEEIAQWYDANQSRFNVPEQVKVEFVALDADALAESIEIDETAVREWFEQNRAGYETPDRYRFSHILIEGDDEAARAEAQEVLTKLTEGADFAELAAEYSDDIFTAETGGDLEFLEKGLMDPEFDEAAFALQEVGDISGVVSTSFGYHVIKLTDIEKGSSTSYEEVRDEIVSEMREERVKQAYYELQQKASELAFDVPDTLQAVADETGLTVRTTSWFNRNNAPTALNNPAALQQVFNQDFIAEGLNSDLIETSDTQAVIVRVLDYQAASVKPLDEVRAQVLDNVRTEKAQAAARQDADALAASLRAGETTDVQMAAIDSVDRRNTELPRAVVQSLFEQAVPSDEGVQVAVTELNSGALAVVQLTSATVGEVDEAMQAQLTDQLVNSFTQQGYGAFVEALRAEADVELLLNANTDQASQE</sequence>
<keyword evidence="3" id="KW-0997">Cell inner membrane</keyword>
<dbReference type="EMBL" id="PIPU01000001">
    <property type="protein sequence ID" value="RUO49490.1"/>
    <property type="molecule type" value="Genomic_DNA"/>
</dbReference>
<dbReference type="InterPro" id="IPR046357">
    <property type="entry name" value="PPIase_dom_sf"/>
</dbReference>
<evidence type="ECO:0000256" key="3">
    <source>
        <dbReference type="ARBA" id="ARBA00022519"/>
    </source>
</evidence>
<keyword evidence="6 12" id="KW-0472">Membrane</keyword>
<evidence type="ECO:0000256" key="12">
    <source>
        <dbReference type="SAM" id="Phobius"/>
    </source>
</evidence>
<reference evidence="15" key="1">
    <citation type="journal article" date="2018" name="Front. Microbiol.">
        <title>Genome-Based Analysis Reveals the Taxonomy and Diversity of the Family Idiomarinaceae.</title>
        <authorList>
            <person name="Liu Y."/>
            <person name="Lai Q."/>
            <person name="Shao Z."/>
        </authorList>
    </citation>
    <scope>NUCLEOTIDE SEQUENCE [LARGE SCALE GENOMIC DNA]</scope>
    <source>
        <strain evidence="15">908033</strain>
    </source>
</reference>
<name>A0A432XLA9_9GAMM</name>
<evidence type="ECO:0000259" key="13">
    <source>
        <dbReference type="PROSITE" id="PS50198"/>
    </source>
</evidence>
<keyword evidence="11 14" id="KW-0413">Isomerase</keyword>
<dbReference type="AlphaFoldDB" id="A0A432XLA9"/>
<dbReference type="SUPFAM" id="SSF109998">
    <property type="entry name" value="Triger factor/SurA peptide-binding domain-like"/>
    <property type="match status" value="1"/>
</dbReference>
<dbReference type="RefSeq" id="WP_092837725.1">
    <property type="nucleotide sequence ID" value="NZ_FPCF01000001.1"/>
</dbReference>
<keyword evidence="7" id="KW-0143">Chaperone</keyword>
<dbReference type="GO" id="GO:0003755">
    <property type="term" value="F:peptidyl-prolyl cis-trans isomerase activity"/>
    <property type="evidence" value="ECO:0007669"/>
    <property type="project" value="UniProtKB-KW"/>
</dbReference>